<dbReference type="PANTHER" id="PTHR11102:SF160">
    <property type="entry name" value="ERAD-ASSOCIATED E3 UBIQUITIN-PROTEIN LIGASE COMPONENT HRD3"/>
    <property type="match status" value="1"/>
</dbReference>
<evidence type="ECO:0000256" key="2">
    <source>
        <dbReference type="SAM" id="SignalP"/>
    </source>
</evidence>
<dbReference type="SUPFAM" id="SSF81901">
    <property type="entry name" value="HCP-like"/>
    <property type="match status" value="1"/>
</dbReference>
<name>A0A7T0BTV6_9BACT</name>
<dbReference type="InterPro" id="IPR011990">
    <property type="entry name" value="TPR-like_helical_dom_sf"/>
</dbReference>
<evidence type="ECO:0000256" key="1">
    <source>
        <dbReference type="SAM" id="MobiDB-lite"/>
    </source>
</evidence>
<dbReference type="Pfam" id="PF08238">
    <property type="entry name" value="Sel1"/>
    <property type="match status" value="3"/>
</dbReference>
<evidence type="ECO:0000313" key="4">
    <source>
        <dbReference type="Proteomes" id="UP000594688"/>
    </source>
</evidence>
<feature type="chain" id="PRO_5032908282" evidence="2">
    <location>
        <begin position="22"/>
        <end position="272"/>
    </location>
</feature>
<dbReference type="InterPro" id="IPR050767">
    <property type="entry name" value="Sel1_AlgK"/>
</dbReference>
<dbReference type="PANTHER" id="PTHR11102">
    <property type="entry name" value="SEL-1-LIKE PROTEIN"/>
    <property type="match status" value="1"/>
</dbReference>
<dbReference type="Gene3D" id="1.25.40.10">
    <property type="entry name" value="Tetratricopeptide repeat domain"/>
    <property type="match status" value="1"/>
</dbReference>
<accession>A0A7T0BTV6</accession>
<evidence type="ECO:0000313" key="3">
    <source>
        <dbReference type="EMBL" id="QPJ60850.1"/>
    </source>
</evidence>
<dbReference type="InterPro" id="IPR006597">
    <property type="entry name" value="Sel1-like"/>
</dbReference>
<dbReference type="KEGG" id="nli:G3M70_02680"/>
<protein>
    <submittedName>
        <fullName evidence="3">Sel1 repeat family protein</fullName>
    </submittedName>
</protein>
<reference evidence="3 4" key="1">
    <citation type="submission" date="2020-02" db="EMBL/GenBank/DDBJ databases">
        <title>Genomic and physiological characterization of two novel Nitrospinaceae genera.</title>
        <authorList>
            <person name="Mueller A.J."/>
            <person name="Jung M.-Y."/>
            <person name="Strachan C.R."/>
            <person name="Herbold C.W."/>
            <person name="Kirkegaard R.H."/>
            <person name="Daims H."/>
        </authorList>
    </citation>
    <scope>NUCLEOTIDE SEQUENCE [LARGE SCALE GENOMIC DNA]</scope>
    <source>
        <strain evidence="3">EB</strain>
    </source>
</reference>
<feature type="signal peptide" evidence="2">
    <location>
        <begin position="1"/>
        <end position="21"/>
    </location>
</feature>
<proteinExistence type="predicted"/>
<organism evidence="3 4">
    <name type="scientific">Candidatus Nitronauta litoralis</name>
    <dbReference type="NCBI Taxonomy" id="2705533"/>
    <lineage>
        <taxon>Bacteria</taxon>
        <taxon>Pseudomonadati</taxon>
        <taxon>Nitrospinota/Tectimicrobiota group</taxon>
        <taxon>Nitrospinota</taxon>
        <taxon>Nitrospinia</taxon>
        <taxon>Nitrospinales</taxon>
        <taxon>Nitrospinaceae</taxon>
        <taxon>Candidatus Nitronauta</taxon>
    </lineage>
</organism>
<sequence>MKNSIIPLLILFLLIPSTHFAQDLGGLGELDDGGDLEMEITGKVVDVKVDSLRVKPEGQWRPKVGDPVRIVIGSGVVREVTEDGVIVDLKNGGAAVNMVASIRSPNAELGSGSAMVETHLTPATPPVTPSAPPAPPKPQAPEPPKWASLSAEENYNMGAKYYQGDKVAQDYGKALDWFQHAADKGHVGALNDIGVMYELGQGVSKNPAKAVEYYQKAVAKNYALGHYNLGRAYETGNGIGKNYSEALKSFRRAARMGEKNAQNKLSSRGQRW</sequence>
<dbReference type="EMBL" id="CP048685">
    <property type="protein sequence ID" value="QPJ60850.1"/>
    <property type="molecule type" value="Genomic_DNA"/>
</dbReference>
<feature type="region of interest" description="Disordered" evidence="1">
    <location>
        <begin position="120"/>
        <end position="145"/>
    </location>
</feature>
<dbReference type="SMART" id="SM00671">
    <property type="entry name" value="SEL1"/>
    <property type="match status" value="3"/>
</dbReference>
<gene>
    <name evidence="3" type="ORF">G3M70_02680</name>
</gene>
<keyword evidence="2" id="KW-0732">Signal</keyword>
<dbReference type="Proteomes" id="UP000594688">
    <property type="component" value="Chromosome"/>
</dbReference>
<feature type="compositionally biased region" description="Pro residues" evidence="1">
    <location>
        <begin position="123"/>
        <end position="144"/>
    </location>
</feature>
<dbReference type="AlphaFoldDB" id="A0A7T0BTV6"/>